<evidence type="ECO:0000313" key="3">
    <source>
        <dbReference type="Proteomes" id="UP000258102"/>
    </source>
</evidence>
<gene>
    <name evidence="2" type="ORF">D0511_04985</name>
</gene>
<feature type="transmembrane region" description="Helical" evidence="1">
    <location>
        <begin position="42"/>
        <end position="63"/>
    </location>
</feature>
<feature type="transmembrane region" description="Helical" evidence="1">
    <location>
        <begin position="6"/>
        <end position="30"/>
    </location>
</feature>
<name>A0AAD0RHV0_PSEO7</name>
<protein>
    <recommendedName>
        <fullName evidence="4">DUF2306 domain-containing protein</fullName>
    </recommendedName>
</protein>
<keyword evidence="1" id="KW-0472">Membrane</keyword>
<dbReference type="AlphaFoldDB" id="A0AAD0RHV0"/>
<evidence type="ECO:0008006" key="4">
    <source>
        <dbReference type="Google" id="ProtNLM"/>
    </source>
</evidence>
<proteinExistence type="predicted"/>
<feature type="transmembrane region" description="Helical" evidence="1">
    <location>
        <begin position="151"/>
        <end position="171"/>
    </location>
</feature>
<dbReference type="Proteomes" id="UP000258102">
    <property type="component" value="Chromosome 1"/>
</dbReference>
<dbReference type="KEGG" id="ppis:B1L02_12750"/>
<feature type="transmembrane region" description="Helical" evidence="1">
    <location>
        <begin position="124"/>
        <end position="145"/>
    </location>
</feature>
<dbReference type="RefSeq" id="WP_088531324.1">
    <property type="nucleotide sequence ID" value="NZ_CP021646.1"/>
</dbReference>
<feature type="transmembrane region" description="Helical" evidence="1">
    <location>
        <begin position="180"/>
        <end position="202"/>
    </location>
</feature>
<feature type="transmembrane region" description="Helical" evidence="1">
    <location>
        <begin position="214"/>
        <end position="235"/>
    </location>
</feature>
<evidence type="ECO:0000256" key="1">
    <source>
        <dbReference type="SAM" id="Phobius"/>
    </source>
</evidence>
<accession>A0AAD0RHV0</accession>
<dbReference type="EMBL" id="CP031761">
    <property type="protein sequence ID" value="AXR01496.1"/>
    <property type="molecule type" value="Genomic_DNA"/>
</dbReference>
<keyword evidence="1" id="KW-1133">Transmembrane helix</keyword>
<reference evidence="2 3" key="1">
    <citation type="submission" date="2018-08" db="EMBL/GenBank/DDBJ databases">
        <title>Whole Genome Sequences of Two Pseudoalteromonas piscicida Strains, DE1-A and DE2-A, which Exhibit Strong Antibacterial Activity against Vibrio vulnificus.</title>
        <authorList>
            <person name="Richards G.P."/>
            <person name="Needleman D.S."/>
            <person name="Watson M.A."/>
            <person name="Polson S.W."/>
        </authorList>
    </citation>
    <scope>NUCLEOTIDE SEQUENCE [LARGE SCALE GENOMIC DNA]</scope>
    <source>
        <strain evidence="2 3">DE2-A</strain>
    </source>
</reference>
<keyword evidence="1" id="KW-0812">Transmembrane</keyword>
<sequence>MLIVHQFALYLHIIIGAIALIVFWGPVVTVKGSPQHRLWGKIFTWCMWLVSVSGIVMCLIVIYDPLAVRYPSQHIEQELGQQLVLKQRQLSEFLLMLSVLVLANIRHSSLVLKAKQHRERLKSWPHLLLIGLLAAVGGRVLYAALASGRTLYLIFSLIVLFTVATMLFYIFKPTLKPREWLLEHMSTILGAGIAVYTAFFAVGGRHSLAQLLPGAWQLVPWLLPVVIGTLGILFYKKQLVSRQTRRCK</sequence>
<evidence type="ECO:0000313" key="2">
    <source>
        <dbReference type="EMBL" id="AXR01496.1"/>
    </source>
</evidence>
<organism evidence="2 3">
    <name type="scientific">Pseudoalteromonas piscicida</name>
    <dbReference type="NCBI Taxonomy" id="43662"/>
    <lineage>
        <taxon>Bacteria</taxon>
        <taxon>Pseudomonadati</taxon>
        <taxon>Pseudomonadota</taxon>
        <taxon>Gammaproteobacteria</taxon>
        <taxon>Alteromonadales</taxon>
        <taxon>Pseudoalteromonadaceae</taxon>
        <taxon>Pseudoalteromonas</taxon>
    </lineage>
</organism>